<accession>A0A1W1I1A9</accession>
<organism evidence="1 2">
    <name type="scientific">Nitrospira japonica</name>
    <dbReference type="NCBI Taxonomy" id="1325564"/>
    <lineage>
        <taxon>Bacteria</taxon>
        <taxon>Pseudomonadati</taxon>
        <taxon>Nitrospirota</taxon>
        <taxon>Nitrospiria</taxon>
        <taxon>Nitrospirales</taxon>
        <taxon>Nitrospiraceae</taxon>
        <taxon>Nitrospira</taxon>
    </lineage>
</organism>
<sequence length="95" mass="11171">MHFVQPSFHLFRHTIKSGVELKVKGIKFLVCDAAFRMESVHKVRVWLEGLHHGRTQDTERFPSSWAKVDLNVFSRHGYLSHLIDEWWETAESPPD</sequence>
<dbReference type="AlphaFoldDB" id="A0A1W1I1A9"/>
<name>A0A1W1I1A9_9BACT</name>
<protein>
    <submittedName>
        <fullName evidence="1">Uncharacterized protein</fullName>
    </submittedName>
</protein>
<evidence type="ECO:0000313" key="1">
    <source>
        <dbReference type="EMBL" id="SLM46785.1"/>
    </source>
</evidence>
<gene>
    <name evidence="1" type="ORF">NSJP_0613</name>
</gene>
<reference evidence="1 2" key="1">
    <citation type="submission" date="2017-03" db="EMBL/GenBank/DDBJ databases">
        <authorList>
            <person name="Afonso C.L."/>
            <person name="Miller P.J."/>
            <person name="Scott M.A."/>
            <person name="Spackman E."/>
            <person name="Goraichik I."/>
            <person name="Dimitrov K.M."/>
            <person name="Suarez D.L."/>
            <person name="Swayne D.E."/>
        </authorList>
    </citation>
    <scope>NUCLEOTIDE SEQUENCE [LARGE SCALE GENOMIC DNA]</scope>
    <source>
        <strain evidence="1">Genome sequencing of Nitrospira japonica strain NJ11</strain>
    </source>
</reference>
<keyword evidence="2" id="KW-1185">Reference proteome</keyword>
<dbReference type="KEGG" id="nja:NSJP_0613"/>
<evidence type="ECO:0000313" key="2">
    <source>
        <dbReference type="Proteomes" id="UP000192042"/>
    </source>
</evidence>
<dbReference type="EMBL" id="LT828648">
    <property type="protein sequence ID" value="SLM46785.1"/>
    <property type="molecule type" value="Genomic_DNA"/>
</dbReference>
<dbReference type="Proteomes" id="UP000192042">
    <property type="component" value="Chromosome I"/>
</dbReference>
<proteinExistence type="predicted"/>